<comment type="similarity">
    <text evidence="1 2">Belongs to the RTX toxin acyltransferase family.</text>
</comment>
<dbReference type="InterPro" id="IPR003996">
    <property type="entry name" value="RTX_toxin-activating_protC_bac"/>
</dbReference>
<evidence type="ECO:0000313" key="4">
    <source>
        <dbReference type="Proteomes" id="UP000008947"/>
    </source>
</evidence>
<comment type="function">
    <text evidence="2">Involved in fatty acylation of protoxin at internal lysine residues, thereby converting it to the active toxin.</text>
</comment>
<evidence type="ECO:0000256" key="2">
    <source>
        <dbReference type="RuleBase" id="RU368102"/>
    </source>
</evidence>
<keyword evidence="2" id="KW-0963">Cytoplasm</keyword>
<dbReference type="AlphaFoldDB" id="J0Z276"/>
<organism evidence="3 4">
    <name type="scientific">Candidatus Bartonella washoeensis Sb944nv</name>
    <dbReference type="NCBI Taxonomy" id="1094563"/>
    <lineage>
        <taxon>Bacteria</taxon>
        <taxon>Pseudomonadati</taxon>
        <taxon>Pseudomonadota</taxon>
        <taxon>Alphaproteobacteria</taxon>
        <taxon>Hyphomicrobiales</taxon>
        <taxon>Bartonellaceae</taxon>
        <taxon>Bartonella</taxon>
    </lineage>
</organism>
<sequence>MCVNENPLPSSIDPVPALGAMVILMLTSPLYRRWRIWDIEFNIGPALRTGQYKLYKNEHGEFCAFITWAFLDEKNHQSMLEKGELLPNANWQGGKYMWFIDCVAPYGQRYWHRTRHATACFSQSALLLCCPTQ</sequence>
<keyword evidence="4" id="KW-1185">Reference proteome</keyword>
<keyword evidence="2" id="KW-0012">Acyltransferase</keyword>
<dbReference type="GO" id="GO:0009404">
    <property type="term" value="P:toxin metabolic process"/>
    <property type="evidence" value="ECO:0007669"/>
    <property type="project" value="UniProtKB-UniRule"/>
</dbReference>
<protein>
    <recommendedName>
        <fullName evidence="2">RTX toxin-activating lysine-acyltransferase</fullName>
        <ecNumber evidence="2">2.3.1.-</ecNumber>
    </recommendedName>
</protein>
<name>J0Z276_9HYPH</name>
<keyword evidence="2" id="KW-0808">Transferase</keyword>
<proteinExistence type="inferred from homology"/>
<dbReference type="EMBL" id="AILU01000003">
    <property type="protein sequence ID" value="EJF81543.1"/>
    <property type="molecule type" value="Genomic_DNA"/>
</dbReference>
<dbReference type="Proteomes" id="UP000008947">
    <property type="component" value="Unassembled WGS sequence"/>
</dbReference>
<dbReference type="GO" id="GO:0031640">
    <property type="term" value="P:killing of cells of another organism"/>
    <property type="evidence" value="ECO:0007669"/>
    <property type="project" value="UniProtKB-KW"/>
</dbReference>
<accession>J0Z276</accession>
<keyword evidence="2" id="KW-0204">Cytolysis</keyword>
<dbReference type="GO" id="GO:0005737">
    <property type="term" value="C:cytoplasm"/>
    <property type="evidence" value="ECO:0007669"/>
    <property type="project" value="UniProtKB-SubCell"/>
</dbReference>
<comment type="caution">
    <text evidence="3">The sequence shown here is derived from an EMBL/GenBank/DDBJ whole genome shotgun (WGS) entry which is preliminary data.</text>
</comment>
<evidence type="ECO:0000313" key="3">
    <source>
        <dbReference type="EMBL" id="EJF81543.1"/>
    </source>
</evidence>
<gene>
    <name evidence="3" type="ORF">MCQ_00241</name>
</gene>
<comment type="subcellular location">
    <subcellularLocation>
        <location evidence="2">Cytoplasm</location>
    </subcellularLocation>
</comment>
<dbReference type="eggNOG" id="COG2994">
    <property type="taxonomic scope" value="Bacteria"/>
</dbReference>
<dbReference type="GO" id="GO:0016746">
    <property type="term" value="F:acyltransferase activity"/>
    <property type="evidence" value="ECO:0007669"/>
    <property type="project" value="UniProtKB-UniRule"/>
</dbReference>
<dbReference type="PATRIC" id="fig|1094563.3.peg.267"/>
<dbReference type="EC" id="2.3.1.-" evidence="2"/>
<reference evidence="3 4" key="1">
    <citation type="submission" date="2012-03" db="EMBL/GenBank/DDBJ databases">
        <title>The Genome Sequence of Bartonella washoensis Sb944nv.</title>
        <authorList>
            <consortium name="The Broad Institute Genome Sequencing Platform"/>
            <consortium name="The Broad Institute Genome Sequencing Center for Infectious Disease"/>
            <person name="Feldgarden M."/>
            <person name="Kirby J."/>
            <person name="Kosoy M."/>
            <person name="Birtles R."/>
            <person name="Probert W.S."/>
            <person name="Chiaraviglio L."/>
            <person name="Young S.K."/>
            <person name="Zeng Q."/>
            <person name="Gargeya S."/>
            <person name="Fitzgerald M."/>
            <person name="Haas B."/>
            <person name="Abouelleil A."/>
            <person name="Alvarado L."/>
            <person name="Arachchi H.M."/>
            <person name="Berlin A."/>
            <person name="Chapman S.B."/>
            <person name="Gearin G."/>
            <person name="Goldberg J."/>
            <person name="Griggs A."/>
            <person name="Gujja S."/>
            <person name="Hansen M."/>
            <person name="Heiman D."/>
            <person name="Howarth C."/>
            <person name="Larimer J."/>
            <person name="Lui A."/>
            <person name="MacDonald P.J.P."/>
            <person name="McCowen C."/>
            <person name="Montmayeur A."/>
            <person name="Murphy C."/>
            <person name="Neiman D."/>
            <person name="Pearson M."/>
            <person name="Priest M."/>
            <person name="Roberts A."/>
            <person name="Saif S."/>
            <person name="Shea T."/>
            <person name="Sisk P."/>
            <person name="Stolte C."/>
            <person name="Sykes S."/>
            <person name="Wortman J."/>
            <person name="Nusbaum C."/>
            <person name="Birren B."/>
        </authorList>
    </citation>
    <scope>NUCLEOTIDE SEQUENCE [LARGE SCALE GENOMIC DNA]</scope>
    <source>
        <strain evidence="3 4">Sb944nv</strain>
    </source>
</reference>
<evidence type="ECO:0000256" key="1">
    <source>
        <dbReference type="ARBA" id="ARBA00005686"/>
    </source>
</evidence>
<dbReference type="HOGENOM" id="CLU_1902576_0_0_5"/>
<dbReference type="Pfam" id="PF02794">
    <property type="entry name" value="HlyC"/>
    <property type="match status" value="1"/>
</dbReference>